<dbReference type="Proteomes" id="UP000628840">
    <property type="component" value="Unassembled WGS sequence"/>
</dbReference>
<keyword evidence="3" id="KW-1185">Reference proteome</keyword>
<dbReference type="RefSeq" id="WP_188883788.1">
    <property type="nucleotide sequence ID" value="NZ_BMPF01000003.1"/>
</dbReference>
<comment type="caution">
    <text evidence="2">The sequence shown here is derived from an EMBL/GenBank/DDBJ whole genome shotgun (WGS) entry which is preliminary data.</text>
</comment>
<sequence>MHAMGEISICYVSSDESAGGPTLDDLDAARATPADVPVDDVDAVVADPRLAETDALGALLERAPETPCVVADADADPRDVELAVRTAVREEWTGYPVPIGESERLERLAEYDFEQPMLSAHLDGLTTTARECVDAQVGFVGVVAEQEEEFLTAQGVEWETLERTDAVCSHGIVGDGPLVIDDLASDPRVSYEAITDEYEFEFYAGAPLTSPDGESLGMLCVMDEETPAFDEEDEQALEWLAEQVTRYVERYGRAS</sequence>
<dbReference type="PANTHER" id="PTHR43102:SF2">
    <property type="entry name" value="GAF DOMAIN-CONTAINING PROTEIN"/>
    <property type="match status" value="1"/>
</dbReference>
<evidence type="ECO:0000313" key="2">
    <source>
        <dbReference type="EMBL" id="GGL37911.1"/>
    </source>
</evidence>
<evidence type="ECO:0000313" key="3">
    <source>
        <dbReference type="Proteomes" id="UP000628840"/>
    </source>
</evidence>
<dbReference type="Gene3D" id="3.30.450.40">
    <property type="match status" value="1"/>
</dbReference>
<dbReference type="AlphaFoldDB" id="A0A830EYR2"/>
<dbReference type="SMART" id="SM00065">
    <property type="entry name" value="GAF"/>
    <property type="match status" value="1"/>
</dbReference>
<dbReference type="InterPro" id="IPR029016">
    <property type="entry name" value="GAF-like_dom_sf"/>
</dbReference>
<accession>A0A830EYR2</accession>
<evidence type="ECO:0000259" key="1">
    <source>
        <dbReference type="SMART" id="SM00065"/>
    </source>
</evidence>
<protein>
    <recommendedName>
        <fullName evidence="1">GAF domain-containing protein</fullName>
    </recommendedName>
</protein>
<dbReference type="InterPro" id="IPR003018">
    <property type="entry name" value="GAF"/>
</dbReference>
<name>A0A830EYR2_9EURY</name>
<dbReference type="PANTHER" id="PTHR43102">
    <property type="entry name" value="SLR1143 PROTEIN"/>
    <property type="match status" value="1"/>
</dbReference>
<proteinExistence type="predicted"/>
<dbReference type="EMBL" id="BMPF01000003">
    <property type="protein sequence ID" value="GGL37911.1"/>
    <property type="molecule type" value="Genomic_DNA"/>
</dbReference>
<reference evidence="2 3" key="1">
    <citation type="journal article" date="2019" name="Int. J. Syst. Evol. Microbiol.">
        <title>The Global Catalogue of Microorganisms (GCM) 10K type strain sequencing project: providing services to taxonomists for standard genome sequencing and annotation.</title>
        <authorList>
            <consortium name="The Broad Institute Genomics Platform"/>
            <consortium name="The Broad Institute Genome Sequencing Center for Infectious Disease"/>
            <person name="Wu L."/>
            <person name="Ma J."/>
        </authorList>
    </citation>
    <scope>NUCLEOTIDE SEQUENCE [LARGE SCALE GENOMIC DNA]</scope>
    <source>
        <strain evidence="2 3">JCM 19585</strain>
    </source>
</reference>
<organism evidence="2 3">
    <name type="scientific">Halarchaeum grantii</name>
    <dbReference type="NCBI Taxonomy" id="1193105"/>
    <lineage>
        <taxon>Archaea</taxon>
        <taxon>Methanobacteriati</taxon>
        <taxon>Methanobacteriota</taxon>
        <taxon>Stenosarchaea group</taxon>
        <taxon>Halobacteria</taxon>
        <taxon>Halobacteriales</taxon>
        <taxon>Halobacteriaceae</taxon>
    </lineage>
</organism>
<dbReference type="SUPFAM" id="SSF55781">
    <property type="entry name" value="GAF domain-like"/>
    <property type="match status" value="1"/>
</dbReference>
<dbReference type="OrthoDB" id="269879at2157"/>
<gene>
    <name evidence="2" type="ORF">GCM10009037_21880</name>
</gene>
<feature type="domain" description="GAF" evidence="1">
    <location>
        <begin position="117"/>
        <end position="255"/>
    </location>
</feature>
<dbReference type="Pfam" id="PF01590">
    <property type="entry name" value="GAF"/>
    <property type="match status" value="1"/>
</dbReference>